<feature type="region of interest" description="Disordered" evidence="5">
    <location>
        <begin position="387"/>
        <end position="406"/>
    </location>
</feature>
<sequence>MDMFGALPVFVEANGEDTVEAAVEVTFDVVKMILTIGAGMLVGIVAGLLLIAGLRILTRRSVHMDRVYRAVSRRLEVLLALVGAWLGFHYRLTVMPATPPDWLNWVGHGFVLAIIGAVTWVLSGLVDGVTRAINDRMAETSEGRAARVKTQTQILRRVIKASVWILGVAVALLTFPGARAAGASILASAGIISVVAGLAAQTTLGNVFAGLQLAFTDSIRVDDVVLYEGNYTKVEEITLTYVVLAVWDGRRIIVPSTIMTTKSFENWTRRAPDMMGDVIITVDWAVPIDAARMRFEQILRNTDLWDGRTGVLLVADAASMDRINLRCLVSAKNSPTLTDLRNHVREEMVRWIQEEAPQSIPHERYYSGQMGDMAARNEETLALVQERGEGQPPAFEPEGGSVDDTQETEVISTKDVAKFLRVPLAEREAELAAGKGAGGGADGGAEGGEPTVETPTTAAKSAIFTGSVEAEERAKEFAGPGEKVYEERKLSAETQKLPVTDTETKENI</sequence>
<dbReference type="Pfam" id="PF00924">
    <property type="entry name" value="MS_channel_2nd"/>
    <property type="match status" value="1"/>
</dbReference>
<feature type="transmembrane region" description="Helical" evidence="6">
    <location>
        <begin position="105"/>
        <end position="126"/>
    </location>
</feature>
<evidence type="ECO:0000256" key="3">
    <source>
        <dbReference type="ARBA" id="ARBA00022989"/>
    </source>
</evidence>
<reference evidence="8" key="1">
    <citation type="submission" date="2023-05" db="EMBL/GenBank/DDBJ databases">
        <title>Genomic Catalog of Human Bladder Bacteria.</title>
        <authorList>
            <person name="Du J."/>
        </authorList>
    </citation>
    <scope>NUCLEOTIDE SEQUENCE</scope>
    <source>
        <strain evidence="8">UMB1304A</strain>
    </source>
</reference>
<keyword evidence="2 6" id="KW-0812">Transmembrane</keyword>
<evidence type="ECO:0000256" key="2">
    <source>
        <dbReference type="ARBA" id="ARBA00022692"/>
    </source>
</evidence>
<dbReference type="SUPFAM" id="SSF50182">
    <property type="entry name" value="Sm-like ribonucleoproteins"/>
    <property type="match status" value="1"/>
</dbReference>
<evidence type="ECO:0000259" key="7">
    <source>
        <dbReference type="Pfam" id="PF00924"/>
    </source>
</evidence>
<keyword evidence="3 6" id="KW-1133">Transmembrane helix</keyword>
<proteinExistence type="predicted"/>
<comment type="caution">
    <text evidence="8">The sequence shown here is derived from an EMBL/GenBank/DDBJ whole genome shotgun (WGS) entry which is preliminary data.</text>
</comment>
<organism evidence="8 9">
    <name type="scientific">Trueperella bernardiae</name>
    <dbReference type="NCBI Taxonomy" id="59561"/>
    <lineage>
        <taxon>Bacteria</taxon>
        <taxon>Bacillati</taxon>
        <taxon>Actinomycetota</taxon>
        <taxon>Actinomycetes</taxon>
        <taxon>Actinomycetales</taxon>
        <taxon>Actinomycetaceae</taxon>
        <taxon>Trueperella</taxon>
    </lineage>
</organism>
<dbReference type="Gene3D" id="1.10.287.1260">
    <property type="match status" value="1"/>
</dbReference>
<name>A0AAW6ZKY2_9ACTO</name>
<dbReference type="GO" id="GO:0055085">
    <property type="term" value="P:transmembrane transport"/>
    <property type="evidence" value="ECO:0007669"/>
    <property type="project" value="InterPro"/>
</dbReference>
<dbReference type="AlphaFoldDB" id="A0AAW6ZKY2"/>
<protein>
    <submittedName>
        <fullName evidence="8">Mechanosensitive ion channel</fullName>
    </submittedName>
</protein>
<feature type="region of interest" description="Disordered" evidence="5">
    <location>
        <begin position="433"/>
        <end position="508"/>
    </location>
</feature>
<gene>
    <name evidence="8" type="ORF">QP858_06440</name>
</gene>
<comment type="subcellular location">
    <subcellularLocation>
        <location evidence="1">Membrane</location>
    </subcellularLocation>
</comment>
<keyword evidence="4 6" id="KW-0472">Membrane</keyword>
<dbReference type="GO" id="GO:0016020">
    <property type="term" value="C:membrane"/>
    <property type="evidence" value="ECO:0007669"/>
    <property type="project" value="UniProtKB-SubCell"/>
</dbReference>
<dbReference type="Proteomes" id="UP001225576">
    <property type="component" value="Unassembled WGS sequence"/>
</dbReference>
<dbReference type="PANTHER" id="PTHR30566:SF25">
    <property type="entry name" value="INNER MEMBRANE PROTEIN"/>
    <property type="match status" value="1"/>
</dbReference>
<feature type="transmembrane region" description="Helical" evidence="6">
    <location>
        <begin position="154"/>
        <end position="175"/>
    </location>
</feature>
<evidence type="ECO:0000256" key="1">
    <source>
        <dbReference type="ARBA" id="ARBA00004370"/>
    </source>
</evidence>
<evidence type="ECO:0000256" key="5">
    <source>
        <dbReference type="SAM" id="MobiDB-lite"/>
    </source>
</evidence>
<evidence type="ECO:0000313" key="8">
    <source>
        <dbReference type="EMBL" id="MDK8602091.1"/>
    </source>
</evidence>
<dbReference type="Gene3D" id="2.30.30.60">
    <property type="match status" value="1"/>
</dbReference>
<dbReference type="InterPro" id="IPR023408">
    <property type="entry name" value="MscS_beta-dom_sf"/>
</dbReference>
<feature type="transmembrane region" description="Helical" evidence="6">
    <location>
        <begin position="75"/>
        <end position="93"/>
    </location>
</feature>
<evidence type="ECO:0000313" key="9">
    <source>
        <dbReference type="Proteomes" id="UP001225576"/>
    </source>
</evidence>
<dbReference type="InterPro" id="IPR010920">
    <property type="entry name" value="LSM_dom_sf"/>
</dbReference>
<evidence type="ECO:0000256" key="4">
    <source>
        <dbReference type="ARBA" id="ARBA00023136"/>
    </source>
</evidence>
<dbReference type="InterPro" id="IPR006685">
    <property type="entry name" value="MscS_channel_2nd"/>
</dbReference>
<dbReference type="RefSeq" id="WP_285321487.1">
    <property type="nucleotide sequence ID" value="NZ_JASPDQ010000014.1"/>
</dbReference>
<evidence type="ECO:0000256" key="6">
    <source>
        <dbReference type="SAM" id="Phobius"/>
    </source>
</evidence>
<feature type="transmembrane region" description="Helical" evidence="6">
    <location>
        <begin position="31"/>
        <end position="54"/>
    </location>
</feature>
<feature type="domain" description="Mechanosensitive ion channel MscS" evidence="7">
    <location>
        <begin position="203"/>
        <end position="269"/>
    </location>
</feature>
<accession>A0AAW6ZKY2</accession>
<feature type="compositionally biased region" description="Gly residues" evidence="5">
    <location>
        <begin position="435"/>
        <end position="447"/>
    </location>
</feature>
<dbReference type="PANTHER" id="PTHR30566">
    <property type="entry name" value="YNAI-RELATED MECHANOSENSITIVE ION CHANNEL"/>
    <property type="match status" value="1"/>
</dbReference>
<dbReference type="EMBL" id="JASPDQ010000014">
    <property type="protein sequence ID" value="MDK8602091.1"/>
    <property type="molecule type" value="Genomic_DNA"/>
</dbReference>
<feature type="compositionally biased region" description="Low complexity" evidence="5">
    <location>
        <begin position="448"/>
        <end position="459"/>
    </location>
</feature>